<evidence type="ECO:0000313" key="14">
    <source>
        <dbReference type="RefSeq" id="XP_006816913.1"/>
    </source>
</evidence>
<keyword evidence="3" id="KW-0813">Transport</keyword>
<dbReference type="InterPro" id="IPR045242">
    <property type="entry name" value="Syntaxin"/>
</dbReference>
<feature type="coiled-coil region" evidence="10">
    <location>
        <begin position="84"/>
        <end position="111"/>
    </location>
</feature>
<reference evidence="14" key="1">
    <citation type="submission" date="2025-08" db="UniProtKB">
        <authorList>
            <consortium name="RefSeq"/>
        </authorList>
    </citation>
    <scope>IDENTIFICATION</scope>
    <source>
        <tissue evidence="14">Testes</tissue>
    </source>
</reference>
<dbReference type="InterPro" id="IPR010989">
    <property type="entry name" value="SNARE"/>
</dbReference>
<evidence type="ECO:0000256" key="3">
    <source>
        <dbReference type="ARBA" id="ARBA00022448"/>
    </source>
</evidence>
<feature type="domain" description="T-SNARE coiled-coil homology" evidence="12">
    <location>
        <begin position="238"/>
        <end position="300"/>
    </location>
</feature>
<organism evidence="13 14">
    <name type="scientific">Saccoglossus kowalevskii</name>
    <name type="common">Acorn worm</name>
    <dbReference type="NCBI Taxonomy" id="10224"/>
    <lineage>
        <taxon>Eukaryota</taxon>
        <taxon>Metazoa</taxon>
        <taxon>Hemichordata</taxon>
        <taxon>Enteropneusta</taxon>
        <taxon>Harrimaniidae</taxon>
        <taxon>Saccoglossus</taxon>
    </lineage>
</organism>
<protein>
    <submittedName>
        <fullName evidence="14">Syntaxin-16-like isoform X2</fullName>
    </submittedName>
</protein>
<dbReference type="SUPFAM" id="SSF47661">
    <property type="entry name" value="t-snare proteins"/>
    <property type="match status" value="1"/>
</dbReference>
<evidence type="ECO:0000256" key="10">
    <source>
        <dbReference type="SAM" id="Coils"/>
    </source>
</evidence>
<name>A0ABM0MA72_SACKO</name>
<keyword evidence="8 10" id="KW-0175">Coiled coil</keyword>
<evidence type="ECO:0000256" key="8">
    <source>
        <dbReference type="ARBA" id="ARBA00023054"/>
    </source>
</evidence>
<dbReference type="Pfam" id="PF05739">
    <property type="entry name" value="SNARE"/>
    <property type="match status" value="1"/>
</dbReference>
<proteinExistence type="inferred from homology"/>
<evidence type="ECO:0000256" key="11">
    <source>
        <dbReference type="SAM" id="Phobius"/>
    </source>
</evidence>
<keyword evidence="7" id="KW-0333">Golgi apparatus</keyword>
<dbReference type="GeneID" id="100372071"/>
<accession>A0ABM0MA72</accession>
<evidence type="ECO:0000256" key="7">
    <source>
        <dbReference type="ARBA" id="ARBA00023034"/>
    </source>
</evidence>
<evidence type="ECO:0000313" key="13">
    <source>
        <dbReference type="Proteomes" id="UP000694865"/>
    </source>
</evidence>
<keyword evidence="5" id="KW-0653">Protein transport</keyword>
<evidence type="ECO:0000256" key="5">
    <source>
        <dbReference type="ARBA" id="ARBA00022927"/>
    </source>
</evidence>
<dbReference type="CDD" id="cd15845">
    <property type="entry name" value="SNARE_syntaxin16"/>
    <property type="match status" value="1"/>
</dbReference>
<keyword evidence="4 11" id="KW-0812">Transmembrane</keyword>
<evidence type="ECO:0000256" key="6">
    <source>
        <dbReference type="ARBA" id="ARBA00022989"/>
    </source>
</evidence>
<dbReference type="InterPro" id="IPR000727">
    <property type="entry name" value="T_SNARE_dom"/>
</dbReference>
<dbReference type="PANTHER" id="PTHR19957:SF83">
    <property type="entry name" value="SYNTAXIN-16"/>
    <property type="match status" value="1"/>
</dbReference>
<keyword evidence="9 11" id="KW-0472">Membrane</keyword>
<dbReference type="Proteomes" id="UP000694865">
    <property type="component" value="Unplaced"/>
</dbReference>
<comment type="subcellular location">
    <subcellularLocation>
        <location evidence="1">Golgi apparatus membrane</location>
        <topology evidence="1">Single-pass type IV membrane protein</topology>
    </subcellularLocation>
</comment>
<keyword evidence="13" id="KW-1185">Reference proteome</keyword>
<evidence type="ECO:0000256" key="2">
    <source>
        <dbReference type="ARBA" id="ARBA00009063"/>
    </source>
</evidence>
<dbReference type="PROSITE" id="PS50192">
    <property type="entry name" value="T_SNARE"/>
    <property type="match status" value="1"/>
</dbReference>
<feature type="transmembrane region" description="Helical" evidence="11">
    <location>
        <begin position="311"/>
        <end position="330"/>
    </location>
</feature>
<comment type="similarity">
    <text evidence="2">Belongs to the syntaxin family.</text>
</comment>
<dbReference type="PANTHER" id="PTHR19957">
    <property type="entry name" value="SYNTAXIN"/>
    <property type="match status" value="1"/>
</dbReference>
<evidence type="ECO:0000259" key="12">
    <source>
        <dbReference type="PROSITE" id="PS50192"/>
    </source>
</evidence>
<keyword evidence="6 11" id="KW-1133">Transmembrane helix</keyword>
<gene>
    <name evidence="14" type="primary">LOC100372071</name>
</gene>
<dbReference type="Gene3D" id="1.20.58.70">
    <property type="match status" value="1"/>
</dbReference>
<dbReference type="RefSeq" id="XP_006816913.1">
    <property type="nucleotide sequence ID" value="XM_006816850.1"/>
</dbReference>
<evidence type="ECO:0000256" key="9">
    <source>
        <dbReference type="ARBA" id="ARBA00023136"/>
    </source>
</evidence>
<dbReference type="SMART" id="SM00397">
    <property type="entry name" value="t_SNARE"/>
    <property type="match status" value="1"/>
</dbReference>
<dbReference type="InterPro" id="IPR006012">
    <property type="entry name" value="Syntaxin/epimorphin_CS"/>
</dbReference>
<evidence type="ECO:0000256" key="1">
    <source>
        <dbReference type="ARBA" id="ARBA00004409"/>
    </source>
</evidence>
<evidence type="ECO:0000256" key="4">
    <source>
        <dbReference type="ARBA" id="ARBA00022692"/>
    </source>
</evidence>
<dbReference type="PROSITE" id="PS00914">
    <property type="entry name" value="SYNTAXIN"/>
    <property type="match status" value="1"/>
</dbReference>
<sequence>MATRSLTEVFILMRNNAMQNRHIFSEQVSTVYRPTTISVSASASAAAAVADDRMALVSSVTTDPEAGIGVTKGLGLPPDWVDLLEEIQYDITRIKQKMKELSSLHDKYLNRPTLDDNVDEEHAIEITTQETTQMFHRCQRNIQQIGLKSRMATPQERKVTKNIMSSLAASLQDLSINFRRGQSAYLKRMKSREERAKQFFDTGMSPGSSLMAEENLIDDELYDKGFSEGHIQMVAENTALVEERDKAIQHIVQSISDLNEVFRDLATMVVEQGTILDRIDYNIEKTTTTVQQGMKQLQKAEKYQKKNKKMLFIMVLAVIIIILIVILIAMKT</sequence>